<dbReference type="GO" id="GO:0016614">
    <property type="term" value="F:oxidoreductase activity, acting on CH-OH group of donors"/>
    <property type="evidence" value="ECO:0007669"/>
    <property type="project" value="UniProtKB-ARBA"/>
</dbReference>
<dbReference type="CDD" id="cd02809">
    <property type="entry name" value="alpha_hydroxyacid_oxid_FMN"/>
    <property type="match status" value="1"/>
</dbReference>
<dbReference type="InterPro" id="IPR013785">
    <property type="entry name" value="Aldolase_TIM"/>
</dbReference>
<keyword evidence="2 7" id="KW-0285">Flavoprotein</keyword>
<dbReference type="OrthoDB" id="8717062at2"/>
<feature type="active site" description="Proton acceptor" evidence="6">
    <location>
        <position position="304"/>
    </location>
</feature>
<dbReference type="Gene3D" id="3.20.20.70">
    <property type="entry name" value="Aldolase class I"/>
    <property type="match status" value="1"/>
</dbReference>
<dbReference type="PROSITE" id="PS51349">
    <property type="entry name" value="FMN_HYDROXY_ACID_DH_2"/>
    <property type="match status" value="1"/>
</dbReference>
<dbReference type="SUPFAM" id="SSF51395">
    <property type="entry name" value="FMN-linked oxidoreductases"/>
    <property type="match status" value="1"/>
</dbReference>
<evidence type="ECO:0000256" key="1">
    <source>
        <dbReference type="ARBA" id="ARBA00001917"/>
    </source>
</evidence>
<protein>
    <submittedName>
        <fullName evidence="9">Alpha-hydroxy-acid oxidizing enzyme</fullName>
    </submittedName>
</protein>
<dbReference type="InterPro" id="IPR008259">
    <property type="entry name" value="FMN_hydac_DH_AS"/>
</dbReference>
<feature type="binding site" evidence="7">
    <location>
        <begin position="335"/>
        <end position="339"/>
    </location>
    <ligand>
        <name>FMN</name>
        <dbReference type="ChEBI" id="CHEBI:58210"/>
    </ligand>
</feature>
<gene>
    <name evidence="9" type="ORF">CAL29_00765</name>
</gene>
<feature type="binding site" evidence="7">
    <location>
        <begin position="358"/>
        <end position="359"/>
    </location>
    <ligand>
        <name>FMN</name>
        <dbReference type="ChEBI" id="CHEBI:58210"/>
    </ligand>
</feature>
<dbReference type="EMBL" id="NEVM01000001">
    <property type="protein sequence ID" value="OZI37005.1"/>
    <property type="molecule type" value="Genomic_DNA"/>
</dbReference>
<evidence type="ECO:0000256" key="6">
    <source>
        <dbReference type="PIRSR" id="PIRSR000138-1"/>
    </source>
</evidence>
<reference evidence="10" key="1">
    <citation type="submission" date="2017-05" db="EMBL/GenBank/DDBJ databases">
        <title>Complete and WGS of Bordetella genogroups.</title>
        <authorList>
            <person name="Spilker T."/>
            <person name="Lipuma J."/>
        </authorList>
    </citation>
    <scope>NUCLEOTIDE SEQUENCE [LARGE SCALE GENOMIC DNA]</scope>
    <source>
        <strain evidence="10">AU16122</strain>
    </source>
</reference>
<comment type="cofactor">
    <cofactor evidence="1">
        <name>FMN</name>
        <dbReference type="ChEBI" id="CHEBI:58210"/>
    </cofactor>
</comment>
<feature type="binding site" evidence="7">
    <location>
        <position position="190"/>
    </location>
    <ligand>
        <name>glyoxylate</name>
        <dbReference type="ChEBI" id="CHEBI:36655"/>
    </ligand>
</feature>
<dbReference type="InterPro" id="IPR037396">
    <property type="entry name" value="FMN_HAD"/>
</dbReference>
<evidence type="ECO:0000256" key="5">
    <source>
        <dbReference type="ARBA" id="ARBA00024042"/>
    </source>
</evidence>
<evidence type="ECO:0000313" key="10">
    <source>
        <dbReference type="Proteomes" id="UP000216020"/>
    </source>
</evidence>
<dbReference type="RefSeq" id="WP_094851112.1">
    <property type="nucleotide sequence ID" value="NZ_NEVM01000001.1"/>
</dbReference>
<keyword evidence="10" id="KW-1185">Reference proteome</keyword>
<dbReference type="PIRSF" id="PIRSF000138">
    <property type="entry name" value="Al-hdrx_acd_dh"/>
    <property type="match status" value="1"/>
</dbReference>
<organism evidence="9 10">
    <name type="scientific">Bordetella genomosp. 10</name>
    <dbReference type="NCBI Taxonomy" id="1416804"/>
    <lineage>
        <taxon>Bacteria</taxon>
        <taxon>Pseudomonadati</taxon>
        <taxon>Pseudomonadota</taxon>
        <taxon>Betaproteobacteria</taxon>
        <taxon>Burkholderiales</taxon>
        <taxon>Alcaligenaceae</taxon>
        <taxon>Bordetella</taxon>
    </lineage>
</organism>
<feature type="binding site" evidence="7">
    <location>
        <position position="153"/>
    </location>
    <ligand>
        <name>FMN</name>
        <dbReference type="ChEBI" id="CHEBI:58210"/>
    </ligand>
</feature>
<sequence>MDTSSSPAAAVAVTPKPASPAAAPRRLRRILSLDDLEHAARRHLPPPIFAYVSGGCETNIARYDNRAVFDEYRFVSRVLTSTSKRSLRTRILGQDWAMPFGIAPMGMSALSAYQGDLVQARAAAQAGIPMIMSGSSLIPLEQIVQAYPQAWFQAYVPGEPARILALIDRVERAGYGTLVVTVDTPVSGNRENNTRAGFSSPLRPSLRLAWDGVTHPRWLFGTALKTLWRHGMPHFENSQATRGAPILSRNVLRDFGARDHLDWSHFDLIRDRWRGRLVLKGVLHPRDAVLAREHGADAVIVSNHGGRQLDGAASPMRVLPAIVQALGPDYPVMLDSGIRRGTDVLKALALGAHFVFVGRPFNYAGAIAGQAGVAHAIDILRQEVHRNMALLGLNGPRDLGADELLHVAPAALSPAVPA</sequence>
<dbReference type="AlphaFoldDB" id="A0A261SIN2"/>
<feature type="binding site" evidence="7">
    <location>
        <position position="307"/>
    </location>
    <ligand>
        <name>glyoxylate</name>
        <dbReference type="ChEBI" id="CHEBI:36655"/>
    </ligand>
</feature>
<dbReference type="InterPro" id="IPR012133">
    <property type="entry name" value="Alpha-hydoxy_acid_DH_FMN"/>
</dbReference>
<feature type="binding site" evidence="7">
    <location>
        <position position="302"/>
    </location>
    <ligand>
        <name>FMN</name>
        <dbReference type="ChEBI" id="CHEBI:58210"/>
    </ligand>
</feature>
<feature type="binding site" evidence="7">
    <location>
        <position position="304"/>
    </location>
    <ligand>
        <name>glyoxylate</name>
        <dbReference type="ChEBI" id="CHEBI:36655"/>
    </ligand>
</feature>
<feature type="binding site" evidence="7">
    <location>
        <position position="155"/>
    </location>
    <ligand>
        <name>glyoxylate</name>
        <dbReference type="ChEBI" id="CHEBI:36655"/>
    </ligand>
</feature>
<comment type="similarity">
    <text evidence="5">Belongs to the FMN-dependent alpha-hydroxy acid dehydrogenase family.</text>
</comment>
<feature type="binding site" evidence="7">
    <location>
        <begin position="104"/>
        <end position="106"/>
    </location>
    <ligand>
        <name>FMN</name>
        <dbReference type="ChEBI" id="CHEBI:58210"/>
    </ligand>
</feature>
<dbReference type="PROSITE" id="PS00557">
    <property type="entry name" value="FMN_HYDROXY_ACID_DH_1"/>
    <property type="match status" value="1"/>
</dbReference>
<evidence type="ECO:0000256" key="3">
    <source>
        <dbReference type="ARBA" id="ARBA00022643"/>
    </source>
</evidence>
<evidence type="ECO:0000256" key="7">
    <source>
        <dbReference type="PIRSR" id="PIRSR000138-2"/>
    </source>
</evidence>
<feature type="binding site" evidence="7">
    <location>
        <position position="181"/>
    </location>
    <ligand>
        <name>FMN</name>
        <dbReference type="ChEBI" id="CHEBI:58210"/>
    </ligand>
</feature>
<feature type="binding site" evidence="7">
    <location>
        <position position="280"/>
    </location>
    <ligand>
        <name>FMN</name>
        <dbReference type="ChEBI" id="CHEBI:58210"/>
    </ligand>
</feature>
<evidence type="ECO:0000256" key="4">
    <source>
        <dbReference type="ARBA" id="ARBA00023002"/>
    </source>
</evidence>
<dbReference type="PANTHER" id="PTHR10578:SF107">
    <property type="entry name" value="2-HYDROXYACID OXIDASE 1"/>
    <property type="match status" value="1"/>
</dbReference>
<evidence type="ECO:0000313" key="9">
    <source>
        <dbReference type="EMBL" id="OZI37005.1"/>
    </source>
</evidence>
<evidence type="ECO:0000259" key="8">
    <source>
        <dbReference type="PROSITE" id="PS51349"/>
    </source>
</evidence>
<dbReference type="FunFam" id="3.20.20.70:FF:000029">
    <property type="entry name" value="L-lactate dehydrogenase"/>
    <property type="match status" value="1"/>
</dbReference>
<keyword evidence="3 7" id="KW-0288">FMN</keyword>
<comment type="caution">
    <text evidence="9">The sequence shown here is derived from an EMBL/GenBank/DDBJ whole genome shotgun (WGS) entry which is preliminary data.</text>
</comment>
<accession>A0A261SIN2</accession>
<dbReference type="Proteomes" id="UP000216020">
    <property type="component" value="Unassembled WGS sequence"/>
</dbReference>
<dbReference type="PANTHER" id="PTHR10578">
    <property type="entry name" value="S -2-HYDROXY-ACID OXIDASE-RELATED"/>
    <property type="match status" value="1"/>
</dbReference>
<feature type="domain" description="FMN hydroxy acid dehydrogenase" evidence="8">
    <location>
        <begin position="25"/>
        <end position="409"/>
    </location>
</feature>
<keyword evidence="4" id="KW-0560">Oxidoreductase</keyword>
<proteinExistence type="inferred from homology"/>
<dbReference type="Pfam" id="PF01070">
    <property type="entry name" value="FMN_dh"/>
    <property type="match status" value="1"/>
</dbReference>
<dbReference type="GO" id="GO:0010181">
    <property type="term" value="F:FMN binding"/>
    <property type="evidence" value="ECO:0007669"/>
    <property type="project" value="InterPro"/>
</dbReference>
<name>A0A261SIN2_9BORD</name>
<feature type="binding site" evidence="7">
    <location>
        <position position="133"/>
    </location>
    <ligand>
        <name>FMN</name>
        <dbReference type="ChEBI" id="CHEBI:58210"/>
    </ligand>
</feature>
<dbReference type="InterPro" id="IPR000262">
    <property type="entry name" value="FMN-dep_DH"/>
</dbReference>
<feature type="binding site" evidence="7">
    <location>
        <position position="51"/>
    </location>
    <ligand>
        <name>glyoxylate</name>
        <dbReference type="ChEBI" id="CHEBI:36655"/>
    </ligand>
</feature>
<evidence type="ECO:0000256" key="2">
    <source>
        <dbReference type="ARBA" id="ARBA00022630"/>
    </source>
</evidence>